<accession>A0AAD7WCB8</accession>
<feature type="compositionally biased region" description="Basic and acidic residues" evidence="1">
    <location>
        <begin position="20"/>
        <end position="29"/>
    </location>
</feature>
<feature type="region of interest" description="Disordered" evidence="1">
    <location>
        <begin position="130"/>
        <end position="151"/>
    </location>
</feature>
<evidence type="ECO:0000313" key="2">
    <source>
        <dbReference type="EMBL" id="KAJ8391498.1"/>
    </source>
</evidence>
<sequence>MEEPARASAGVWPAIPPGTERCDSFRGDEEQAAANQGARINEAGALGGSPKPPGPGRRGTPAFTGAGRETSGEAGSSPPHTANHPQLYYYRARSVILSAAEKRRGLEIVRLIGAVEFLAEAWLPWAPVSRRIGSKGGSSSPARPKERLVSC</sequence>
<keyword evidence="3" id="KW-1185">Reference proteome</keyword>
<dbReference type="Proteomes" id="UP001221898">
    <property type="component" value="Unassembled WGS sequence"/>
</dbReference>
<gene>
    <name evidence="2" type="ORF">AAFF_G00088200</name>
</gene>
<dbReference type="EMBL" id="JAINUG010000156">
    <property type="protein sequence ID" value="KAJ8391498.1"/>
    <property type="molecule type" value="Genomic_DNA"/>
</dbReference>
<dbReference type="AlphaFoldDB" id="A0AAD7WCB8"/>
<proteinExistence type="predicted"/>
<comment type="caution">
    <text evidence="2">The sequence shown here is derived from an EMBL/GenBank/DDBJ whole genome shotgun (WGS) entry which is preliminary data.</text>
</comment>
<evidence type="ECO:0000256" key="1">
    <source>
        <dbReference type="SAM" id="MobiDB-lite"/>
    </source>
</evidence>
<reference evidence="2" key="1">
    <citation type="journal article" date="2023" name="Science">
        <title>Genome structures resolve the early diversification of teleost fishes.</title>
        <authorList>
            <person name="Parey E."/>
            <person name="Louis A."/>
            <person name="Montfort J."/>
            <person name="Bouchez O."/>
            <person name="Roques C."/>
            <person name="Iampietro C."/>
            <person name="Lluch J."/>
            <person name="Castinel A."/>
            <person name="Donnadieu C."/>
            <person name="Desvignes T."/>
            <person name="Floi Bucao C."/>
            <person name="Jouanno E."/>
            <person name="Wen M."/>
            <person name="Mejri S."/>
            <person name="Dirks R."/>
            <person name="Jansen H."/>
            <person name="Henkel C."/>
            <person name="Chen W.J."/>
            <person name="Zahm M."/>
            <person name="Cabau C."/>
            <person name="Klopp C."/>
            <person name="Thompson A.W."/>
            <person name="Robinson-Rechavi M."/>
            <person name="Braasch I."/>
            <person name="Lecointre G."/>
            <person name="Bobe J."/>
            <person name="Postlethwait J.H."/>
            <person name="Berthelot C."/>
            <person name="Roest Crollius H."/>
            <person name="Guiguen Y."/>
        </authorList>
    </citation>
    <scope>NUCLEOTIDE SEQUENCE</scope>
    <source>
        <strain evidence="2">NC1722</strain>
    </source>
</reference>
<name>A0AAD7WCB8_9TELE</name>
<evidence type="ECO:0000313" key="3">
    <source>
        <dbReference type="Proteomes" id="UP001221898"/>
    </source>
</evidence>
<protein>
    <submittedName>
        <fullName evidence="2">Uncharacterized protein</fullName>
    </submittedName>
</protein>
<organism evidence="2 3">
    <name type="scientific">Aldrovandia affinis</name>
    <dbReference type="NCBI Taxonomy" id="143900"/>
    <lineage>
        <taxon>Eukaryota</taxon>
        <taxon>Metazoa</taxon>
        <taxon>Chordata</taxon>
        <taxon>Craniata</taxon>
        <taxon>Vertebrata</taxon>
        <taxon>Euteleostomi</taxon>
        <taxon>Actinopterygii</taxon>
        <taxon>Neopterygii</taxon>
        <taxon>Teleostei</taxon>
        <taxon>Notacanthiformes</taxon>
        <taxon>Halosauridae</taxon>
        <taxon>Aldrovandia</taxon>
    </lineage>
</organism>
<feature type="region of interest" description="Disordered" evidence="1">
    <location>
        <begin position="1"/>
        <end position="84"/>
    </location>
</feature>